<dbReference type="PANTHER" id="PTHR21496:SF23">
    <property type="entry name" value="3-PHENYLPROPIONATE_CINNAMIC ACID DIOXYGENASE FERREDOXIN SUBUNIT"/>
    <property type="match status" value="1"/>
</dbReference>
<dbReference type="EMBL" id="JBEWSZ010000001">
    <property type="protein sequence ID" value="MET2827084.1"/>
    <property type="molecule type" value="Genomic_DNA"/>
</dbReference>
<keyword evidence="3" id="KW-0408">Iron</keyword>
<dbReference type="RefSeq" id="WP_354459134.1">
    <property type="nucleotide sequence ID" value="NZ_JBEWSZ010000001.1"/>
</dbReference>
<keyword evidence="7" id="KW-1185">Reference proteome</keyword>
<evidence type="ECO:0000259" key="5">
    <source>
        <dbReference type="PROSITE" id="PS51296"/>
    </source>
</evidence>
<dbReference type="PROSITE" id="PS51296">
    <property type="entry name" value="RIESKE"/>
    <property type="match status" value="1"/>
</dbReference>
<sequence>MTRHPVAAVSDIPDGGRLKVDVAGRSIVVFHVDGAFYALADRCPHQGGPLSQGDQIGELRATVPGQHQYCRRNMIIRCPWHHWEFDIATGQSQIDPARIKVRRYETAVGDAPSCVAEEKLAATTFETVKEEGLVYVII</sequence>
<evidence type="ECO:0000256" key="3">
    <source>
        <dbReference type="ARBA" id="ARBA00023004"/>
    </source>
</evidence>
<proteinExistence type="predicted"/>
<evidence type="ECO:0000313" key="7">
    <source>
        <dbReference type="Proteomes" id="UP001548832"/>
    </source>
</evidence>
<dbReference type="Pfam" id="PF00355">
    <property type="entry name" value="Rieske"/>
    <property type="match status" value="1"/>
</dbReference>
<keyword evidence="4" id="KW-0411">Iron-sulfur</keyword>
<dbReference type="Gene3D" id="2.102.10.10">
    <property type="entry name" value="Rieske [2Fe-2S] iron-sulphur domain"/>
    <property type="match status" value="1"/>
</dbReference>
<keyword evidence="1" id="KW-0001">2Fe-2S</keyword>
<evidence type="ECO:0000256" key="2">
    <source>
        <dbReference type="ARBA" id="ARBA00022723"/>
    </source>
</evidence>
<protein>
    <submittedName>
        <fullName evidence="6">Rieske (2Fe-2S) protein</fullName>
    </submittedName>
</protein>
<dbReference type="PANTHER" id="PTHR21496">
    <property type="entry name" value="FERREDOXIN-RELATED"/>
    <property type="match status" value="1"/>
</dbReference>
<accession>A0ABV2DAQ5</accession>
<evidence type="ECO:0000256" key="1">
    <source>
        <dbReference type="ARBA" id="ARBA00022714"/>
    </source>
</evidence>
<dbReference type="InterPro" id="IPR017941">
    <property type="entry name" value="Rieske_2Fe-2S"/>
</dbReference>
<organism evidence="6 7">
    <name type="scientific">Mesorhizobium shangrilense</name>
    <dbReference type="NCBI Taxonomy" id="460060"/>
    <lineage>
        <taxon>Bacteria</taxon>
        <taxon>Pseudomonadati</taxon>
        <taxon>Pseudomonadota</taxon>
        <taxon>Alphaproteobacteria</taxon>
        <taxon>Hyphomicrobiales</taxon>
        <taxon>Phyllobacteriaceae</taxon>
        <taxon>Mesorhizobium</taxon>
    </lineage>
</organism>
<dbReference type="Proteomes" id="UP001548832">
    <property type="component" value="Unassembled WGS sequence"/>
</dbReference>
<reference evidence="6 7" key="1">
    <citation type="submission" date="2024-06" db="EMBL/GenBank/DDBJ databases">
        <authorList>
            <person name="Kim D.-U."/>
        </authorList>
    </citation>
    <scope>NUCLEOTIDE SEQUENCE [LARGE SCALE GENOMIC DNA]</scope>
    <source>
        <strain evidence="6 7">KACC15460</strain>
    </source>
</reference>
<comment type="caution">
    <text evidence="6">The sequence shown here is derived from an EMBL/GenBank/DDBJ whole genome shotgun (WGS) entry which is preliminary data.</text>
</comment>
<dbReference type="InterPro" id="IPR036922">
    <property type="entry name" value="Rieske_2Fe-2S_sf"/>
</dbReference>
<gene>
    <name evidence="6" type="ORF">ABVQ20_08865</name>
</gene>
<evidence type="ECO:0000256" key="4">
    <source>
        <dbReference type="ARBA" id="ARBA00023014"/>
    </source>
</evidence>
<dbReference type="CDD" id="cd03467">
    <property type="entry name" value="Rieske"/>
    <property type="match status" value="1"/>
</dbReference>
<dbReference type="SUPFAM" id="SSF50022">
    <property type="entry name" value="ISP domain"/>
    <property type="match status" value="1"/>
</dbReference>
<feature type="domain" description="Rieske" evidence="5">
    <location>
        <begin position="4"/>
        <end position="115"/>
    </location>
</feature>
<name>A0ABV2DAQ5_9HYPH</name>
<evidence type="ECO:0000313" key="6">
    <source>
        <dbReference type="EMBL" id="MET2827084.1"/>
    </source>
</evidence>
<keyword evidence="2" id="KW-0479">Metal-binding</keyword>